<dbReference type="InterPro" id="IPR029058">
    <property type="entry name" value="AB_hydrolase_fold"/>
</dbReference>
<dbReference type="OrthoDB" id="9812774at2"/>
<dbReference type="PANTHER" id="PTHR43798:SF33">
    <property type="entry name" value="HYDROLASE, PUTATIVE (AFU_ORTHOLOGUE AFUA_2G14860)-RELATED"/>
    <property type="match status" value="1"/>
</dbReference>
<comment type="caution">
    <text evidence="2">The sequence shown here is derived from an EMBL/GenBank/DDBJ whole genome shotgun (WGS) entry which is preliminary data.</text>
</comment>
<dbReference type="RefSeq" id="WP_034958000.1">
    <property type="nucleotide sequence ID" value="NZ_JMIW01000001.1"/>
</dbReference>
<sequence length="293" mass="32561">MAADTQVWRQKAKYFDFQGYQIAYWTSENTSARPLLLVHGYPTCAWDWASVWDQLSQKHHLIACDMLGFGLSDKPGSGYSIHKQADIQEALLAHLGITEFDALVHDYGVSVGQELLARQQDGSGAAGLGKCVFLNGGIFPDQHRPVTMQKIGVSPIGFVLGLLMNRQRFGSSFSQVFGPHTKPSSGELDQFWEFIAHNSGNRIMHKLLHYIADRRTHKERWEAALVGAESKIGHINGALDPVSGKHAYDRWREVVPGARHHLLPTIGHYPQVEAPDEVAAKALEWLKSPSTSS</sequence>
<dbReference type="Proteomes" id="UP000027647">
    <property type="component" value="Unassembled WGS sequence"/>
</dbReference>
<name>A0A074MDZ5_ERYLO</name>
<dbReference type="GO" id="GO:0016020">
    <property type="term" value="C:membrane"/>
    <property type="evidence" value="ECO:0007669"/>
    <property type="project" value="TreeGrafter"/>
</dbReference>
<dbReference type="Gene3D" id="3.40.50.1820">
    <property type="entry name" value="alpha/beta hydrolase"/>
    <property type="match status" value="1"/>
</dbReference>
<organism evidence="2 3">
    <name type="scientific">Erythrobacter longus</name>
    <dbReference type="NCBI Taxonomy" id="1044"/>
    <lineage>
        <taxon>Bacteria</taxon>
        <taxon>Pseudomonadati</taxon>
        <taxon>Pseudomonadota</taxon>
        <taxon>Alphaproteobacteria</taxon>
        <taxon>Sphingomonadales</taxon>
        <taxon>Erythrobacteraceae</taxon>
        <taxon>Erythrobacter/Porphyrobacter group</taxon>
        <taxon>Erythrobacter</taxon>
    </lineage>
</organism>
<dbReference type="STRING" id="1044.EH31_03130"/>
<dbReference type="AlphaFoldDB" id="A0A074MDZ5"/>
<proteinExistence type="predicted"/>
<dbReference type="Pfam" id="PF00561">
    <property type="entry name" value="Abhydrolase_1"/>
    <property type="match status" value="1"/>
</dbReference>
<keyword evidence="2" id="KW-0378">Hydrolase</keyword>
<feature type="domain" description="AB hydrolase-1" evidence="1">
    <location>
        <begin position="34"/>
        <end position="119"/>
    </location>
</feature>
<dbReference type="GO" id="GO:0046464">
    <property type="term" value="P:acylglycerol catabolic process"/>
    <property type="evidence" value="ECO:0007669"/>
    <property type="project" value="TreeGrafter"/>
</dbReference>
<keyword evidence="3" id="KW-1185">Reference proteome</keyword>
<dbReference type="SUPFAM" id="SSF53474">
    <property type="entry name" value="alpha/beta-Hydrolases"/>
    <property type="match status" value="1"/>
</dbReference>
<gene>
    <name evidence="2" type="ORF">EH31_03130</name>
</gene>
<dbReference type="InterPro" id="IPR050266">
    <property type="entry name" value="AB_hydrolase_sf"/>
</dbReference>
<protein>
    <submittedName>
        <fullName evidence="2">Epoxide hydrolase</fullName>
    </submittedName>
</protein>
<dbReference type="PANTHER" id="PTHR43798">
    <property type="entry name" value="MONOACYLGLYCEROL LIPASE"/>
    <property type="match status" value="1"/>
</dbReference>
<evidence type="ECO:0000313" key="3">
    <source>
        <dbReference type="Proteomes" id="UP000027647"/>
    </source>
</evidence>
<dbReference type="GO" id="GO:0047372">
    <property type="term" value="F:monoacylglycerol lipase activity"/>
    <property type="evidence" value="ECO:0007669"/>
    <property type="project" value="TreeGrafter"/>
</dbReference>
<evidence type="ECO:0000313" key="2">
    <source>
        <dbReference type="EMBL" id="KEO91679.1"/>
    </source>
</evidence>
<evidence type="ECO:0000259" key="1">
    <source>
        <dbReference type="Pfam" id="PF00561"/>
    </source>
</evidence>
<dbReference type="eggNOG" id="COG0596">
    <property type="taxonomic scope" value="Bacteria"/>
</dbReference>
<dbReference type="InterPro" id="IPR000073">
    <property type="entry name" value="AB_hydrolase_1"/>
</dbReference>
<accession>A0A074MDZ5</accession>
<dbReference type="EMBL" id="JMIW01000001">
    <property type="protein sequence ID" value="KEO91679.1"/>
    <property type="molecule type" value="Genomic_DNA"/>
</dbReference>
<reference evidence="2 3" key="1">
    <citation type="submission" date="2014-04" db="EMBL/GenBank/DDBJ databases">
        <title>A comprehensive comparison of genomes of Erythrobacter spp. strains.</title>
        <authorList>
            <person name="Zheng Q."/>
        </authorList>
    </citation>
    <scope>NUCLEOTIDE SEQUENCE [LARGE SCALE GENOMIC DNA]</scope>
    <source>
        <strain evidence="2 3">DSM 6997</strain>
    </source>
</reference>